<dbReference type="Gene3D" id="3.30.1330.40">
    <property type="entry name" value="RutC-like"/>
    <property type="match status" value="1"/>
</dbReference>
<dbReference type="CDD" id="cd02199">
    <property type="entry name" value="YjgF_YER057c_UK114_like_1"/>
    <property type="match status" value="1"/>
</dbReference>
<reference evidence="1" key="1">
    <citation type="submission" date="2022-09" db="EMBL/GenBank/DDBJ databases">
        <authorList>
            <person name="Zoaiter M."/>
        </authorList>
    </citation>
    <scope>NUCLEOTIDE SEQUENCE</scope>
    <source>
        <strain evidence="1">DSM 19848</strain>
    </source>
</reference>
<name>A0ABT4DHT3_FUSSI</name>
<dbReference type="RefSeq" id="WP_029758723.1">
    <property type="nucleotide sequence ID" value="NZ_JAOXXL010000013.1"/>
</dbReference>
<organism evidence="1 2">
    <name type="scientific">Fusobacterium simiae</name>
    <dbReference type="NCBI Taxonomy" id="855"/>
    <lineage>
        <taxon>Bacteria</taxon>
        <taxon>Fusobacteriati</taxon>
        <taxon>Fusobacteriota</taxon>
        <taxon>Fusobacteriia</taxon>
        <taxon>Fusobacteriales</taxon>
        <taxon>Fusobacteriaceae</taxon>
        <taxon>Fusobacterium</taxon>
    </lineage>
</organism>
<evidence type="ECO:0000313" key="1">
    <source>
        <dbReference type="EMBL" id="MCY7008170.1"/>
    </source>
</evidence>
<dbReference type="SUPFAM" id="SSF55298">
    <property type="entry name" value="YjgF-like"/>
    <property type="match status" value="1"/>
</dbReference>
<protein>
    <submittedName>
        <fullName evidence="1">RidA family protein</fullName>
    </submittedName>
</protein>
<proteinExistence type="predicted"/>
<dbReference type="PANTHER" id="PTHR43760:SF1">
    <property type="entry name" value="ENDORIBONUCLEASE L-PSP_CHORISMATE MUTASE-LIKE DOMAIN-CONTAINING PROTEIN"/>
    <property type="match status" value="1"/>
</dbReference>
<dbReference type="InterPro" id="IPR035959">
    <property type="entry name" value="RutC-like_sf"/>
</dbReference>
<comment type="caution">
    <text evidence="1">The sequence shown here is derived from an EMBL/GenBank/DDBJ whole genome shotgun (WGS) entry which is preliminary data.</text>
</comment>
<gene>
    <name evidence="1" type="ORF">OCK72_05790</name>
</gene>
<accession>A0ABT4DHT3</accession>
<dbReference type="Proteomes" id="UP001062738">
    <property type="component" value="Unassembled WGS sequence"/>
</dbReference>
<keyword evidence="2" id="KW-1185">Reference proteome</keyword>
<dbReference type="InterPro" id="IPR006175">
    <property type="entry name" value="YjgF/YER057c/UK114"/>
</dbReference>
<dbReference type="Pfam" id="PF01042">
    <property type="entry name" value="Ribonuc_L-PSP"/>
    <property type="match status" value="1"/>
</dbReference>
<dbReference type="InterPro" id="IPR013813">
    <property type="entry name" value="Endoribo_LPSP/chorism_mut-like"/>
</dbReference>
<dbReference type="EMBL" id="JAOXXL010000013">
    <property type="protein sequence ID" value="MCY7008170.1"/>
    <property type="molecule type" value="Genomic_DNA"/>
</dbReference>
<sequence>MSNPKPQGKYVLSKRYENLIFTAGMTPRKNGELILTGKFTDENIEQFKEAVRLAAENTLSAIQKSMKENEKIESILSMNVYINSSIEFTKHSKIADYASEYYYEKLGDLAIASRTAVGVISLPGNAPIEIQVVVAVNKN</sequence>
<evidence type="ECO:0000313" key="2">
    <source>
        <dbReference type="Proteomes" id="UP001062738"/>
    </source>
</evidence>
<dbReference type="PANTHER" id="PTHR43760">
    <property type="entry name" value="ENDORIBONUCLEASE-RELATED"/>
    <property type="match status" value="1"/>
</dbReference>